<evidence type="ECO:0000256" key="1">
    <source>
        <dbReference type="SAM" id="MobiDB-lite"/>
    </source>
</evidence>
<dbReference type="EMBL" id="MSCN01000001">
    <property type="protein sequence ID" value="PQJ80178.1"/>
    <property type="molecule type" value="Genomic_DNA"/>
</dbReference>
<name>A0A2S7WRF5_9FLAO</name>
<feature type="compositionally biased region" description="Low complexity" evidence="1">
    <location>
        <begin position="21"/>
        <end position="39"/>
    </location>
</feature>
<dbReference type="AlphaFoldDB" id="A0A2S7WRF5"/>
<proteinExistence type="predicted"/>
<accession>A0A2S7WRF5</accession>
<reference evidence="2 3" key="1">
    <citation type="submission" date="2016-12" db="EMBL/GenBank/DDBJ databases">
        <title>Trade-off between light-utilization and light-protection in marine flavobacteria.</title>
        <authorList>
            <person name="Kumagai Y."/>
            <person name="Yoshizawa S."/>
            <person name="Kogure K."/>
            <person name="Iwasaki W."/>
        </authorList>
    </citation>
    <scope>NUCLEOTIDE SEQUENCE [LARGE SCALE GENOMIC DNA]</scope>
    <source>
        <strain evidence="2 3">NBRC 108759</strain>
    </source>
</reference>
<feature type="compositionally biased region" description="Polar residues" evidence="1">
    <location>
        <begin position="1"/>
        <end position="17"/>
    </location>
</feature>
<organism evidence="2 3">
    <name type="scientific">Polaribacter porphyrae</name>
    <dbReference type="NCBI Taxonomy" id="1137780"/>
    <lineage>
        <taxon>Bacteria</taxon>
        <taxon>Pseudomonadati</taxon>
        <taxon>Bacteroidota</taxon>
        <taxon>Flavobacteriia</taxon>
        <taxon>Flavobacteriales</taxon>
        <taxon>Flavobacteriaceae</taxon>
    </lineage>
</organism>
<feature type="region of interest" description="Disordered" evidence="1">
    <location>
        <begin position="1"/>
        <end position="43"/>
    </location>
</feature>
<gene>
    <name evidence="2" type="ORF">BTO18_13780</name>
</gene>
<evidence type="ECO:0000313" key="2">
    <source>
        <dbReference type="EMBL" id="PQJ80178.1"/>
    </source>
</evidence>
<keyword evidence="3" id="KW-1185">Reference proteome</keyword>
<comment type="caution">
    <text evidence="2">The sequence shown here is derived from an EMBL/GenBank/DDBJ whole genome shotgun (WGS) entry which is preliminary data.</text>
</comment>
<sequence length="265" mass="30276">MLSFQGFSQNGKLNNAKESLKTTSSTTNSSSSKRSSKSSSNDDDSFFGSLIAELFIKLFSYTAYGVAIESPFEYDSSMHSAEIANYPYETKDYGNFIYTDSTNYKIIRLDIYNRFLLENKDLFGNNLGLDFRFLKRFSLNADFTSFSENVSGKRDNFTMYSAILKYHRIRTQRFDAWFGLGATHVANSVNETGFTFGVGGEWFIKKPISLLFSHQTTSINAERVNNTKLLLKYHIKHYRISTGYEHYRLGVSKINTFSLGIEVSF</sequence>
<protein>
    <recommendedName>
        <fullName evidence="4">Outer membrane protein beta-barrel domain-containing protein</fullName>
    </recommendedName>
</protein>
<evidence type="ECO:0008006" key="4">
    <source>
        <dbReference type="Google" id="ProtNLM"/>
    </source>
</evidence>
<evidence type="ECO:0000313" key="3">
    <source>
        <dbReference type="Proteomes" id="UP000238882"/>
    </source>
</evidence>
<dbReference type="Proteomes" id="UP000238882">
    <property type="component" value="Unassembled WGS sequence"/>
</dbReference>